<accession>A0ABT6R9Q6</accession>
<sequence>MLVFTICSNNYLAQATVLGNSLKKHNPSYKFLIVLVDEKTDKIDYSKIDHEIIAISEIEPDITELAIKYNIIELNTCVKPKVFQYLIRERNAKKLVYFDPDIKIYSSLVELELLLNENNILLTPHVLTPIPFDNSAPSENLFLNYGIYNLGFAAIKDSAETLAFLSWWKDHTYKKGFKDVLNGIFVDQLPINLAPIFFKAVYIVRNPGYNMASWNLHERFLSNKNGVNYVNNSDKLFFYHFSSFKVDNIELSFKGYWRFSLRNRPDLADIHNVYNDELKAADYFLFKDIQCKYSTDRCLQQPSFKKKVIRTLQTRLKRVLNLERKGSWKD</sequence>
<protein>
    <recommendedName>
        <fullName evidence="3">Glycosyl transferase</fullName>
    </recommendedName>
</protein>
<organism evidence="1 2">
    <name type="scientific">Pinibacter soli</name>
    <dbReference type="NCBI Taxonomy" id="3044211"/>
    <lineage>
        <taxon>Bacteria</taxon>
        <taxon>Pseudomonadati</taxon>
        <taxon>Bacteroidota</taxon>
        <taxon>Chitinophagia</taxon>
        <taxon>Chitinophagales</taxon>
        <taxon>Chitinophagaceae</taxon>
        <taxon>Pinibacter</taxon>
    </lineage>
</organism>
<dbReference type="Proteomes" id="UP001226434">
    <property type="component" value="Unassembled WGS sequence"/>
</dbReference>
<evidence type="ECO:0008006" key="3">
    <source>
        <dbReference type="Google" id="ProtNLM"/>
    </source>
</evidence>
<dbReference type="EMBL" id="JASBRG010000001">
    <property type="protein sequence ID" value="MDI3318632.1"/>
    <property type="molecule type" value="Genomic_DNA"/>
</dbReference>
<dbReference type="InterPro" id="IPR029044">
    <property type="entry name" value="Nucleotide-diphossugar_trans"/>
</dbReference>
<comment type="caution">
    <text evidence="1">The sequence shown here is derived from an EMBL/GenBank/DDBJ whole genome shotgun (WGS) entry which is preliminary data.</text>
</comment>
<dbReference type="RefSeq" id="WP_282332760.1">
    <property type="nucleotide sequence ID" value="NZ_JASBRG010000001.1"/>
</dbReference>
<name>A0ABT6R9Q6_9BACT</name>
<evidence type="ECO:0000313" key="2">
    <source>
        <dbReference type="Proteomes" id="UP001226434"/>
    </source>
</evidence>
<dbReference type="SUPFAM" id="SSF53448">
    <property type="entry name" value="Nucleotide-diphospho-sugar transferases"/>
    <property type="match status" value="1"/>
</dbReference>
<gene>
    <name evidence="1" type="ORF">QJ048_02550</name>
</gene>
<evidence type="ECO:0000313" key="1">
    <source>
        <dbReference type="EMBL" id="MDI3318632.1"/>
    </source>
</evidence>
<keyword evidence="2" id="KW-1185">Reference proteome</keyword>
<dbReference type="Gene3D" id="3.90.550.10">
    <property type="entry name" value="Spore Coat Polysaccharide Biosynthesis Protein SpsA, Chain A"/>
    <property type="match status" value="1"/>
</dbReference>
<proteinExistence type="predicted"/>
<reference evidence="1 2" key="1">
    <citation type="submission" date="2023-05" db="EMBL/GenBank/DDBJ databases">
        <title>Genome sequence of Pinibacter sp. MAH-24.</title>
        <authorList>
            <person name="Huq M.A."/>
        </authorList>
    </citation>
    <scope>NUCLEOTIDE SEQUENCE [LARGE SCALE GENOMIC DNA]</scope>
    <source>
        <strain evidence="1 2">MAH-24</strain>
    </source>
</reference>